<dbReference type="Proteomes" id="UP000198638">
    <property type="component" value="Unassembled WGS sequence"/>
</dbReference>
<evidence type="ECO:0000313" key="1">
    <source>
        <dbReference type="EMBL" id="SEB04941.1"/>
    </source>
</evidence>
<reference evidence="2" key="1">
    <citation type="submission" date="2016-10" db="EMBL/GenBank/DDBJ databases">
        <authorList>
            <person name="Varghese N."/>
            <person name="Submissions S."/>
        </authorList>
    </citation>
    <scope>NUCLEOTIDE SEQUENCE [LARGE SCALE GENOMIC DNA]</scope>
    <source>
        <strain evidence="2">LMG 24000</strain>
    </source>
</reference>
<organism evidence="1 2">
    <name type="scientific">Paraburkholderia sartisoli</name>
    <dbReference type="NCBI Taxonomy" id="83784"/>
    <lineage>
        <taxon>Bacteria</taxon>
        <taxon>Pseudomonadati</taxon>
        <taxon>Pseudomonadota</taxon>
        <taxon>Betaproteobacteria</taxon>
        <taxon>Burkholderiales</taxon>
        <taxon>Burkholderiaceae</taxon>
        <taxon>Paraburkholderia</taxon>
    </lineage>
</organism>
<dbReference type="RefSeq" id="WP_090535211.1">
    <property type="nucleotide sequence ID" value="NZ_FNRQ01000005.1"/>
</dbReference>
<name>A0A1H4G6L6_9BURK</name>
<dbReference type="STRING" id="83784.SAMN05192564_105331"/>
<dbReference type="AlphaFoldDB" id="A0A1H4G6L6"/>
<accession>A0A1H4G6L6</accession>
<keyword evidence="2" id="KW-1185">Reference proteome</keyword>
<sequence>MSSVVARQKMEQSLTICPKSFCKQGGRLPAALGQFTSNRFPIVHNGNFLRLFGLAKVSNIALRWRKPAPNLEET</sequence>
<dbReference type="EMBL" id="FNRQ01000005">
    <property type="protein sequence ID" value="SEB04941.1"/>
    <property type="molecule type" value="Genomic_DNA"/>
</dbReference>
<evidence type="ECO:0000313" key="2">
    <source>
        <dbReference type="Proteomes" id="UP000198638"/>
    </source>
</evidence>
<protein>
    <submittedName>
        <fullName evidence="1">Uncharacterized protein</fullName>
    </submittedName>
</protein>
<proteinExistence type="predicted"/>
<gene>
    <name evidence="1" type="ORF">SAMN05192564_105331</name>
</gene>